<evidence type="ECO:0000256" key="7">
    <source>
        <dbReference type="RuleBase" id="RU363037"/>
    </source>
</evidence>
<evidence type="ECO:0000256" key="4">
    <source>
        <dbReference type="ARBA" id="ARBA00022833"/>
    </source>
</evidence>
<dbReference type="NCBIfam" id="NF004315">
    <property type="entry name" value="PRK05710.1-4"/>
    <property type="match status" value="1"/>
</dbReference>
<evidence type="ECO:0000256" key="5">
    <source>
        <dbReference type="ARBA" id="ARBA00022840"/>
    </source>
</evidence>
<keyword evidence="1 7" id="KW-0436">Ligase</keyword>
<dbReference type="Gene3D" id="3.40.50.620">
    <property type="entry name" value="HUPs"/>
    <property type="match status" value="1"/>
</dbReference>
<name>A0A399R198_9PROT</name>
<reference evidence="9 10" key="1">
    <citation type="submission" date="2018-08" db="EMBL/GenBank/DDBJ databases">
        <title>Henriciella mobilis sp. nov., isolated from seawater.</title>
        <authorList>
            <person name="Cheng H."/>
            <person name="Wu Y.-H."/>
            <person name="Xu X.-W."/>
            <person name="Guo L.-L."/>
        </authorList>
    </citation>
    <scope>NUCLEOTIDE SEQUENCE [LARGE SCALE GENOMIC DNA]</scope>
    <source>
        <strain evidence="9 10">CCUG66934</strain>
    </source>
</reference>
<dbReference type="GO" id="GO:0005524">
    <property type="term" value="F:ATP binding"/>
    <property type="evidence" value="ECO:0007669"/>
    <property type="project" value="UniProtKB-KW"/>
</dbReference>
<evidence type="ECO:0000256" key="2">
    <source>
        <dbReference type="ARBA" id="ARBA00022723"/>
    </source>
</evidence>
<evidence type="ECO:0000256" key="1">
    <source>
        <dbReference type="ARBA" id="ARBA00022598"/>
    </source>
</evidence>
<dbReference type="InterPro" id="IPR020058">
    <property type="entry name" value="Glu/Gln-tRNA-synth_Ib_cat-dom"/>
</dbReference>
<proteinExistence type="inferred from homology"/>
<dbReference type="RefSeq" id="WP_119379204.1">
    <property type="nucleotide sequence ID" value="NZ_QWGB01000005.1"/>
</dbReference>
<dbReference type="GO" id="GO:0004818">
    <property type="term" value="F:glutamate-tRNA ligase activity"/>
    <property type="evidence" value="ECO:0007669"/>
    <property type="project" value="TreeGrafter"/>
</dbReference>
<dbReference type="AlphaFoldDB" id="A0A399R198"/>
<dbReference type="GO" id="GO:0006424">
    <property type="term" value="P:glutamyl-tRNA aminoacylation"/>
    <property type="evidence" value="ECO:0007669"/>
    <property type="project" value="TreeGrafter"/>
</dbReference>
<evidence type="ECO:0000313" key="10">
    <source>
        <dbReference type="Proteomes" id="UP000265431"/>
    </source>
</evidence>
<keyword evidence="10" id="KW-1185">Reference proteome</keyword>
<dbReference type="PRINTS" id="PR00987">
    <property type="entry name" value="TRNASYNTHGLU"/>
</dbReference>
<keyword evidence="2" id="KW-0479">Metal-binding</keyword>
<keyword evidence="7" id="KW-0648">Protein biosynthesis</keyword>
<comment type="caution">
    <text evidence="9">The sequence shown here is derived from an EMBL/GenBank/DDBJ whole genome shotgun (WGS) entry which is preliminary data.</text>
</comment>
<feature type="domain" description="Glutamyl/glutaminyl-tRNA synthetase class Ib catalytic" evidence="8">
    <location>
        <begin position="5"/>
        <end position="270"/>
    </location>
</feature>
<keyword evidence="5 7" id="KW-0067">ATP-binding</keyword>
<comment type="similarity">
    <text evidence="7">Belongs to the class-I aminoacyl-tRNA synthetase family.</text>
</comment>
<evidence type="ECO:0000256" key="6">
    <source>
        <dbReference type="ARBA" id="ARBA00023146"/>
    </source>
</evidence>
<dbReference type="GO" id="GO:0005829">
    <property type="term" value="C:cytosol"/>
    <property type="evidence" value="ECO:0007669"/>
    <property type="project" value="TreeGrafter"/>
</dbReference>
<evidence type="ECO:0000313" key="9">
    <source>
        <dbReference type="EMBL" id="RIJ24015.1"/>
    </source>
</evidence>
<keyword evidence="3 7" id="KW-0547">Nucleotide-binding</keyword>
<dbReference type="Pfam" id="PF00749">
    <property type="entry name" value="tRNA-synt_1c"/>
    <property type="match status" value="1"/>
</dbReference>
<dbReference type="PANTHER" id="PTHR43311:SF1">
    <property type="entry name" value="GLUTAMYL-Q TRNA(ASP) SYNTHETASE"/>
    <property type="match status" value="1"/>
</dbReference>
<protein>
    <submittedName>
        <fullName evidence="9">tRNA glutamyl-Q(34) synthetase GluQRS</fullName>
    </submittedName>
</protein>
<sequence length="281" mass="31633">MSDFLTRFAPSPTGRLHLGHAASAFHVWKAAERAGGHVLLRIEDIDQTRCKPEFTDGILEDLAWLGFEWARTPRIQSEHFEDYDRVVQRLTELGLTYRCFRTRTEMAAETEAADLAPGTPFIGHPLPAELEAEHLSQEAPFAWRLSLERCREYLGPDYDRLSFEVRNLDGTTHIEKARPDLHGDINLTRKDAPAAYHVACTHDDALQEITHVIRGTDLEDAAHIHVLLQALMGWPTPIYTHHPLVLGPDGNKLAKRFESQSLASLREAGLTPQDVRKLAGV</sequence>
<gene>
    <name evidence="9" type="ORF">D1224_07160</name>
</gene>
<dbReference type="OrthoDB" id="9807503at2"/>
<dbReference type="PANTHER" id="PTHR43311">
    <property type="entry name" value="GLUTAMATE--TRNA LIGASE"/>
    <property type="match status" value="1"/>
</dbReference>
<dbReference type="Proteomes" id="UP000265431">
    <property type="component" value="Unassembled WGS sequence"/>
</dbReference>
<dbReference type="PROSITE" id="PS00178">
    <property type="entry name" value="AA_TRNA_LIGASE_I"/>
    <property type="match status" value="1"/>
</dbReference>
<dbReference type="InterPro" id="IPR049940">
    <property type="entry name" value="GluQ/Sye"/>
</dbReference>
<accession>A0A399R198</accession>
<dbReference type="InterPro" id="IPR014729">
    <property type="entry name" value="Rossmann-like_a/b/a_fold"/>
</dbReference>
<evidence type="ECO:0000259" key="8">
    <source>
        <dbReference type="Pfam" id="PF00749"/>
    </source>
</evidence>
<dbReference type="EMBL" id="QWGB01000005">
    <property type="protein sequence ID" value="RIJ24015.1"/>
    <property type="molecule type" value="Genomic_DNA"/>
</dbReference>
<evidence type="ECO:0000256" key="3">
    <source>
        <dbReference type="ARBA" id="ARBA00022741"/>
    </source>
</evidence>
<keyword evidence="6 7" id="KW-0030">Aminoacyl-tRNA synthetase</keyword>
<organism evidence="9 10">
    <name type="scientific">Henriciella barbarensis</name>
    <dbReference type="NCBI Taxonomy" id="86342"/>
    <lineage>
        <taxon>Bacteria</taxon>
        <taxon>Pseudomonadati</taxon>
        <taxon>Pseudomonadota</taxon>
        <taxon>Alphaproteobacteria</taxon>
        <taxon>Hyphomonadales</taxon>
        <taxon>Hyphomonadaceae</taxon>
        <taxon>Henriciella</taxon>
    </lineage>
</organism>
<keyword evidence="4" id="KW-0862">Zinc</keyword>
<dbReference type="SUPFAM" id="SSF52374">
    <property type="entry name" value="Nucleotidylyl transferase"/>
    <property type="match status" value="1"/>
</dbReference>
<dbReference type="InterPro" id="IPR000924">
    <property type="entry name" value="Glu/Gln-tRNA-synth"/>
</dbReference>
<dbReference type="InterPro" id="IPR001412">
    <property type="entry name" value="aa-tRNA-synth_I_CS"/>
</dbReference>